<evidence type="ECO:0000256" key="1">
    <source>
        <dbReference type="SAM" id="MobiDB-lite"/>
    </source>
</evidence>
<sequence>MRGQLRSTDRAGRVTPHATEQAEKARAPRRGASTRTHRPDDLLRVRATRALRILVAHGSLVAVGPVPMARTLSREAIVEPLLNSLEVERHVRGPLLMSVIAELSANERLAPAFDLAASMLMTLDAGGLGEADFARQLIELRALVRKLSPRRSTRRPSGGVRVVARPTAPALGSPVTVARAARSVARVP</sequence>
<protein>
    <submittedName>
        <fullName evidence="2">Uncharacterized protein</fullName>
    </submittedName>
</protein>
<reference evidence="2 3" key="1">
    <citation type="submission" date="2015-08" db="EMBL/GenBank/DDBJ databases">
        <authorList>
            <person name="Babu N.S."/>
            <person name="Beckwith C.J."/>
            <person name="Beseler K.G."/>
            <person name="Brison A."/>
            <person name="Carone J.V."/>
            <person name="Caskin T.P."/>
            <person name="Diamond M."/>
            <person name="Durham M.E."/>
            <person name="Foxe J.M."/>
            <person name="Go M."/>
            <person name="Henderson B.A."/>
            <person name="Jones I.B."/>
            <person name="McGettigan J.A."/>
            <person name="Micheletti S.J."/>
            <person name="Nasrallah M.E."/>
            <person name="Ortiz D."/>
            <person name="Piller C.R."/>
            <person name="Privatt S.R."/>
            <person name="Schneider S.L."/>
            <person name="Sharp S."/>
            <person name="Smith T.C."/>
            <person name="Stanton J.D."/>
            <person name="Ullery H.E."/>
            <person name="Wilson R.J."/>
            <person name="Serrano M.G."/>
            <person name="Buck G."/>
            <person name="Lee V."/>
            <person name="Wang Y."/>
            <person name="Carvalho R."/>
            <person name="Voegtly L."/>
            <person name="Shi R."/>
            <person name="Duckworth R."/>
            <person name="Johnson A."/>
            <person name="Loviza R."/>
            <person name="Walstead R."/>
            <person name="Shah Z."/>
            <person name="Kiflezghi M."/>
            <person name="Wade K."/>
            <person name="Ball S.L."/>
            <person name="Bradley K.W."/>
            <person name="Asai D.J."/>
            <person name="Bowman C.A."/>
            <person name="Russell D.A."/>
            <person name="Pope W.H."/>
            <person name="Jacobs-Sera D."/>
            <person name="Hendrix R.W."/>
            <person name="Hatfull G.F."/>
        </authorList>
    </citation>
    <scope>NUCLEOTIDE SEQUENCE [LARGE SCALE GENOMIC DNA]</scope>
    <source>
        <strain evidence="2 3">DSM 27648</strain>
    </source>
</reference>
<dbReference type="Proteomes" id="UP000064967">
    <property type="component" value="Chromosome"/>
</dbReference>
<evidence type="ECO:0000313" key="3">
    <source>
        <dbReference type="Proteomes" id="UP000064967"/>
    </source>
</evidence>
<gene>
    <name evidence="2" type="ORF">AKJ09_11175</name>
</gene>
<feature type="region of interest" description="Disordered" evidence="1">
    <location>
        <begin position="1"/>
        <end position="41"/>
    </location>
</feature>
<keyword evidence="3" id="KW-1185">Reference proteome</keyword>
<organism evidence="2 3">
    <name type="scientific">Labilithrix luteola</name>
    <dbReference type="NCBI Taxonomy" id="1391654"/>
    <lineage>
        <taxon>Bacteria</taxon>
        <taxon>Pseudomonadati</taxon>
        <taxon>Myxococcota</taxon>
        <taxon>Polyangia</taxon>
        <taxon>Polyangiales</taxon>
        <taxon>Labilitrichaceae</taxon>
        <taxon>Labilithrix</taxon>
    </lineage>
</organism>
<dbReference type="KEGG" id="llu:AKJ09_11175"/>
<dbReference type="AlphaFoldDB" id="A0A0K1QFS5"/>
<dbReference type="STRING" id="1391654.AKJ09_11175"/>
<evidence type="ECO:0000313" key="2">
    <source>
        <dbReference type="EMBL" id="AKV04512.1"/>
    </source>
</evidence>
<accession>A0A0K1QFS5</accession>
<dbReference type="EMBL" id="CP012333">
    <property type="protein sequence ID" value="AKV04512.1"/>
    <property type="molecule type" value="Genomic_DNA"/>
</dbReference>
<name>A0A0K1QFS5_9BACT</name>
<proteinExistence type="predicted"/>